<dbReference type="SUPFAM" id="SSF56059">
    <property type="entry name" value="Glutathione synthetase ATP-binding domain-like"/>
    <property type="match status" value="1"/>
</dbReference>
<evidence type="ECO:0000256" key="5">
    <source>
        <dbReference type="ARBA" id="ARBA00022741"/>
    </source>
</evidence>
<evidence type="ECO:0000256" key="4">
    <source>
        <dbReference type="ARBA" id="ARBA00022723"/>
    </source>
</evidence>
<feature type="domain" description="IMP biosynthesis enzyme PurP N-terminal" evidence="11">
    <location>
        <begin position="21"/>
        <end position="143"/>
    </location>
</feature>
<evidence type="ECO:0000259" key="12">
    <source>
        <dbReference type="Pfam" id="PF06973"/>
    </source>
</evidence>
<feature type="binding site" evidence="10">
    <location>
        <position position="94"/>
    </location>
    <ligand>
        <name>5-amino-1-(5-phospho-beta-D-ribosyl)imidazole-4-carboxamide</name>
        <dbReference type="ChEBI" id="CHEBI:58475"/>
    </ligand>
</feature>
<feature type="binding site" evidence="10">
    <location>
        <position position="230"/>
    </location>
    <ligand>
        <name>ATP</name>
        <dbReference type="ChEBI" id="CHEBI:30616"/>
    </ligand>
</feature>
<keyword evidence="9" id="KW-0464">Manganese</keyword>
<evidence type="ECO:0000256" key="9">
    <source>
        <dbReference type="ARBA" id="ARBA00023211"/>
    </source>
</evidence>
<dbReference type="InterPro" id="IPR016185">
    <property type="entry name" value="PreATP-grasp_dom_sf"/>
</dbReference>
<evidence type="ECO:0000313" key="14">
    <source>
        <dbReference type="Proteomes" id="UP000186851"/>
    </source>
</evidence>
<feature type="binding site" evidence="10">
    <location>
        <position position="27"/>
    </location>
    <ligand>
        <name>5-amino-1-(5-phospho-beta-D-ribosyl)imidazole-4-carboxamide</name>
        <dbReference type="ChEBI" id="CHEBI:58475"/>
    </ligand>
</feature>
<name>A0AAF0D249_ODILC</name>
<dbReference type="GO" id="GO:0016879">
    <property type="term" value="F:ligase activity, forming carbon-nitrogen bonds"/>
    <property type="evidence" value="ECO:0007669"/>
    <property type="project" value="UniProtKB-UniRule"/>
</dbReference>
<keyword evidence="5 10" id="KW-0547">Nucleotide-binding</keyword>
<feature type="binding site" evidence="10">
    <location>
        <position position="258"/>
    </location>
    <ligand>
        <name>5-amino-1-(5-phospho-beta-D-ribosyl)imidazole-4-carboxamide</name>
        <dbReference type="ChEBI" id="CHEBI:58475"/>
    </ligand>
</feature>
<dbReference type="GO" id="GO:0005524">
    <property type="term" value="F:ATP binding"/>
    <property type="evidence" value="ECO:0007669"/>
    <property type="project" value="UniProtKB-KW"/>
</dbReference>
<dbReference type="InterPro" id="IPR023656">
    <property type="entry name" value="IMP_biosynth_PurP"/>
</dbReference>
<keyword evidence="6 10" id="KW-0658">Purine biosynthesis</keyword>
<dbReference type="PANTHER" id="PTHR38147">
    <property type="entry name" value="5-FORMAMINOIMIDAZOLE-4-CARBOXAMIDE-1-(BETA)-D-RIBOFURANOSYL 5'-MONOPHOSPHATE SYNTHETASE-RELATED"/>
    <property type="match status" value="1"/>
</dbReference>
<reference evidence="13" key="2">
    <citation type="journal article" date="2022" name="Nat. Microbiol.">
        <title>A closed Candidatus Odinarchaeum chromosome exposes Asgard archaeal viruses.</title>
        <authorList>
            <person name="Tamarit D."/>
            <person name="Caceres E.F."/>
            <person name="Krupovic M."/>
            <person name="Nijland R."/>
            <person name="Eme L."/>
            <person name="Robinson N.P."/>
            <person name="Ettema T.J.G."/>
        </authorList>
    </citation>
    <scope>NUCLEOTIDE SEQUENCE</scope>
    <source>
        <strain evidence="13">LCB_4</strain>
    </source>
</reference>
<dbReference type="SUPFAM" id="SSF52440">
    <property type="entry name" value="PreATP-grasp domain"/>
    <property type="match status" value="1"/>
</dbReference>
<evidence type="ECO:0000256" key="6">
    <source>
        <dbReference type="ARBA" id="ARBA00022755"/>
    </source>
</evidence>
<accession>A0AAF0D249</accession>
<evidence type="ECO:0000259" key="11">
    <source>
        <dbReference type="Pfam" id="PF06849"/>
    </source>
</evidence>
<sequence length="361" mass="41294">MILREDVQRIVEGYDFKKLHIATIGSHSALNIFKGAKEEGLSTLCICERGREKVYQRYPLVDRYILLDDLTRILDEDIQQQLLSLNSVIIPHGSFNAYVGSERIEGSFKLPIFGNRALLTWESHREMQDKWLKLAGVPVPKTYSKPEEIDTLTITKFPRAKGGRGYFLANNLEVYERKAEEMFKKGLISEEDLKEPQIQEYITGAPVYLHYFYSPLHDRLEFLGADRRYESNVDGLSRIPAADQLEAELNATFTVIGNFMVVLRESLLTQVYELGERVLEASRRIAPPGLIGPFCLETICTENLKLIVFEISCRIVAGCNVAIGYSPYTYLLYGEPMYMGRRIAREIKEGFRENKVSLLVT</sequence>
<reference evidence="13" key="1">
    <citation type="journal article" date="2017" name="Nature">
        <title>Asgard archaea illuminate the origin of eukaryotic cellular complexity.</title>
        <authorList>
            <person name="Zaremba-Niedzwiedzka K."/>
            <person name="Caceres E.F."/>
            <person name="Saw J.H."/>
            <person name="Backstrom D."/>
            <person name="Juzokaite L."/>
            <person name="Vancaester E."/>
            <person name="Seitz K.W."/>
            <person name="Anantharaman K."/>
            <person name="Starnawski P."/>
            <person name="Kjeldsen K.U."/>
            <person name="Scott M.B."/>
            <person name="Nunoura T."/>
            <person name="Banfield J.F."/>
            <person name="Schramm A."/>
            <person name="Baker B.J."/>
            <person name="Spang A."/>
            <person name="Ettema T.J.G."/>
        </authorList>
    </citation>
    <scope>NUCLEOTIDE SEQUENCE</scope>
    <source>
        <strain evidence="13">LCB_4</strain>
    </source>
</reference>
<evidence type="ECO:0000256" key="10">
    <source>
        <dbReference type="HAMAP-Rule" id="MF_01163"/>
    </source>
</evidence>
<dbReference type="GO" id="GO:0006189">
    <property type="term" value="P:'de novo' IMP biosynthetic process"/>
    <property type="evidence" value="ECO:0007669"/>
    <property type="project" value="UniProtKB-UniRule"/>
</dbReference>
<dbReference type="HAMAP" id="MF_01163">
    <property type="entry name" value="IMP_biosynth_PurP"/>
    <property type="match status" value="1"/>
</dbReference>
<keyword evidence="7 10" id="KW-0067">ATP-binding</keyword>
<keyword evidence="8" id="KW-0460">Magnesium</keyword>
<dbReference type="Pfam" id="PF06973">
    <property type="entry name" value="DUF1297"/>
    <property type="match status" value="1"/>
</dbReference>
<comment type="cofactor">
    <cofactor evidence="2">
        <name>Mg(2+)</name>
        <dbReference type="ChEBI" id="CHEBI:18420"/>
    </cofactor>
</comment>
<comment type="cofactor">
    <cofactor evidence="1">
        <name>Mn(2+)</name>
        <dbReference type="ChEBI" id="CHEBI:29035"/>
    </cofactor>
</comment>
<dbReference type="InterPro" id="IPR013815">
    <property type="entry name" value="ATP_grasp_subdomain_1"/>
</dbReference>
<evidence type="ECO:0000313" key="13">
    <source>
        <dbReference type="EMBL" id="WEU40318.1"/>
    </source>
</evidence>
<dbReference type="GO" id="GO:0000287">
    <property type="term" value="F:magnesium ion binding"/>
    <property type="evidence" value="ECO:0007669"/>
    <property type="project" value="InterPro"/>
</dbReference>
<dbReference type="Proteomes" id="UP000186851">
    <property type="component" value="Chromosome"/>
</dbReference>
<dbReference type="InterPro" id="IPR010672">
    <property type="entry name" value="IMP_biosynth_PurP_N"/>
</dbReference>
<proteinExistence type="inferred from homology"/>
<dbReference type="InterPro" id="IPR009720">
    <property type="entry name" value="IMP_biosynth_PurP_C"/>
</dbReference>
<keyword evidence="4" id="KW-0479">Metal-binding</keyword>
<gene>
    <name evidence="10" type="primary">purP</name>
    <name evidence="13" type="ORF">OdinLCB4_007575</name>
</gene>
<evidence type="ECO:0000256" key="2">
    <source>
        <dbReference type="ARBA" id="ARBA00001946"/>
    </source>
</evidence>
<comment type="pathway">
    <text evidence="10">Purine metabolism; IMP biosynthesis via de novo pathway; 5-formamido-1-(5-phospho-D-ribosyl)imidazole-4-carboxamide from 5-amino-1-(5-phospho-D-ribosyl)imidazole-4-carboxamide (formate route): step 1/1.</text>
</comment>
<dbReference type="Gene3D" id="3.40.50.20">
    <property type="match status" value="1"/>
</dbReference>
<evidence type="ECO:0000256" key="1">
    <source>
        <dbReference type="ARBA" id="ARBA00001936"/>
    </source>
</evidence>
<evidence type="ECO:0000256" key="3">
    <source>
        <dbReference type="ARBA" id="ARBA00022598"/>
    </source>
</evidence>
<dbReference type="Pfam" id="PF06849">
    <property type="entry name" value="DUF1246"/>
    <property type="match status" value="1"/>
</dbReference>
<comment type="function">
    <text evidence="10">Catalyzes the ATP- and formate-dependent formylation of 5-aminoimidazole-4-carboxamide-1-beta-d-ribofuranosyl 5'-monophosphate (AICAR) to 5-formaminoimidazole-4-carboxamide-1-beta-d-ribofuranosyl 5'-monophosphate (FAICAR) in the absence of folates.</text>
</comment>
<dbReference type="PIRSF" id="PIRSF004602">
    <property type="entry name" value="ATPgrasp_PurP"/>
    <property type="match status" value="1"/>
</dbReference>
<organism evidence="13 14">
    <name type="scientific">Odinarchaeota yellowstonii (strain LCB_4)</name>
    <dbReference type="NCBI Taxonomy" id="1841599"/>
    <lineage>
        <taxon>Archaea</taxon>
        <taxon>Promethearchaeati</taxon>
        <taxon>Candidatus Odinarchaeota</taxon>
        <taxon>Candidatus Odinarchaeia</taxon>
        <taxon>Candidatus Odinarchaeales</taxon>
        <taxon>Candidatus Odinarchaeaceae</taxon>
        <taxon>Candidatus Odinarchaeum</taxon>
    </lineage>
</organism>
<evidence type="ECO:0000256" key="8">
    <source>
        <dbReference type="ARBA" id="ARBA00022842"/>
    </source>
</evidence>
<dbReference type="KEGG" id="oyw:OdinLCB4_007575"/>
<evidence type="ECO:0000256" key="7">
    <source>
        <dbReference type="ARBA" id="ARBA00022840"/>
    </source>
</evidence>
<dbReference type="AlphaFoldDB" id="A0AAF0D249"/>
<dbReference type="Gene3D" id="3.30.470.20">
    <property type="entry name" value="ATP-grasp fold, B domain"/>
    <property type="match status" value="1"/>
</dbReference>
<keyword evidence="3 10" id="KW-0436">Ligase</keyword>
<protein>
    <recommendedName>
        <fullName evidence="10">5-formaminoimidazole-4-carboxamide-1-(beta)-D-ribofuranosyl 5'-monophosphate synthetase</fullName>
        <ecNumber evidence="10">6.3.4.23</ecNumber>
    </recommendedName>
    <alternativeName>
        <fullName evidence="10">5-aminoimidazole-4-carboxamide-1-beta-D-ribofuranosyl 5'-monophosphate--formate ligase</fullName>
    </alternativeName>
</protein>
<dbReference type="EMBL" id="CP091871">
    <property type="protein sequence ID" value="WEU40318.1"/>
    <property type="molecule type" value="Genomic_DNA"/>
</dbReference>
<dbReference type="PANTHER" id="PTHR38147:SF2">
    <property type="entry name" value="5-FORMAMINOIMIDAZOLE-4-CARBOXAMIDE-1-(BETA)-D-RIBOFURANOSYL 5'-MONOPHOSPHATE SYNTHETASE"/>
    <property type="match status" value="1"/>
</dbReference>
<comment type="similarity">
    <text evidence="10">Belongs to the phosphohexose mutase family.</text>
</comment>
<dbReference type="EC" id="6.3.4.23" evidence="10"/>
<dbReference type="Gene3D" id="3.30.1490.20">
    <property type="entry name" value="ATP-grasp fold, A domain"/>
    <property type="match status" value="1"/>
</dbReference>
<feature type="domain" description="IMP biosynthesis enzyme PurP C-terminal" evidence="12">
    <location>
        <begin position="175"/>
        <end position="361"/>
    </location>
</feature>
<comment type="catalytic activity">
    <reaction evidence="10">
        <text>5-amino-1-(5-phospho-beta-D-ribosyl)imidazole-4-carboxamide + formate + ATP = 5-formamido-1-(5-phospho-D-ribosyl)imidazole-4-carboxamide + ADP + phosphate</text>
        <dbReference type="Rhea" id="RHEA:24836"/>
        <dbReference type="ChEBI" id="CHEBI:15740"/>
        <dbReference type="ChEBI" id="CHEBI:30616"/>
        <dbReference type="ChEBI" id="CHEBI:43474"/>
        <dbReference type="ChEBI" id="CHEBI:58467"/>
        <dbReference type="ChEBI" id="CHEBI:58475"/>
        <dbReference type="ChEBI" id="CHEBI:456216"/>
        <dbReference type="EC" id="6.3.4.23"/>
    </reaction>
</comment>